<dbReference type="InterPro" id="IPR015590">
    <property type="entry name" value="Aldehyde_DH_dom"/>
</dbReference>
<keyword evidence="10" id="KW-1185">Reference proteome</keyword>
<comment type="subcellular location">
    <subcellularLocation>
        <location evidence="7">Cytoplasm</location>
    </subcellularLocation>
</comment>
<keyword evidence="2 7" id="KW-0028">Amino-acid biosynthesis</keyword>
<dbReference type="Gene3D" id="3.40.309.10">
    <property type="entry name" value="Aldehyde Dehydrogenase, Chain A, domain 2"/>
    <property type="match status" value="1"/>
</dbReference>
<dbReference type="InterPro" id="IPR000965">
    <property type="entry name" value="GPR_dom"/>
</dbReference>
<organism evidence="9 10">
    <name type="scientific">Silvimonas iriomotensis</name>
    <dbReference type="NCBI Taxonomy" id="449662"/>
    <lineage>
        <taxon>Bacteria</taxon>
        <taxon>Pseudomonadati</taxon>
        <taxon>Pseudomonadota</taxon>
        <taxon>Betaproteobacteria</taxon>
        <taxon>Neisseriales</taxon>
        <taxon>Chitinibacteraceae</taxon>
        <taxon>Silvimonas</taxon>
    </lineage>
</organism>
<proteinExistence type="inferred from homology"/>
<reference evidence="10" key="1">
    <citation type="journal article" date="2019" name="Int. J. Syst. Evol. Microbiol.">
        <title>The Global Catalogue of Microorganisms (GCM) 10K type strain sequencing project: providing services to taxonomists for standard genome sequencing and annotation.</title>
        <authorList>
            <consortium name="The Broad Institute Genomics Platform"/>
            <consortium name="The Broad Institute Genome Sequencing Center for Infectious Disease"/>
            <person name="Wu L."/>
            <person name="Ma J."/>
        </authorList>
    </citation>
    <scope>NUCLEOTIDE SEQUENCE [LARGE SCALE GENOMIC DNA]</scope>
    <source>
        <strain evidence="10">CGMCC 1.8859</strain>
    </source>
</reference>
<dbReference type="InterPro" id="IPR016162">
    <property type="entry name" value="Ald_DH_N"/>
</dbReference>
<comment type="catalytic activity">
    <reaction evidence="6 7">
        <text>L-glutamate 5-semialdehyde + phosphate + NADP(+) = L-glutamyl 5-phosphate + NADPH + H(+)</text>
        <dbReference type="Rhea" id="RHEA:19541"/>
        <dbReference type="ChEBI" id="CHEBI:15378"/>
        <dbReference type="ChEBI" id="CHEBI:43474"/>
        <dbReference type="ChEBI" id="CHEBI:57783"/>
        <dbReference type="ChEBI" id="CHEBI:58066"/>
        <dbReference type="ChEBI" id="CHEBI:58274"/>
        <dbReference type="ChEBI" id="CHEBI:58349"/>
        <dbReference type="EC" id="1.2.1.41"/>
    </reaction>
</comment>
<comment type="function">
    <text evidence="7">Catalyzes the NADPH-dependent reduction of L-glutamate 5-phosphate into L-glutamate 5-semialdehyde and phosphate. The product spontaneously undergoes cyclization to form 1-pyrroline-5-carboxylate.</text>
</comment>
<dbReference type="HAMAP" id="MF_00412">
    <property type="entry name" value="ProA"/>
    <property type="match status" value="1"/>
</dbReference>
<keyword evidence="3 7" id="KW-0641">Proline biosynthesis</keyword>
<evidence type="ECO:0000256" key="5">
    <source>
        <dbReference type="ARBA" id="ARBA00023002"/>
    </source>
</evidence>
<dbReference type="NCBIfam" id="NF001221">
    <property type="entry name" value="PRK00197.1"/>
    <property type="match status" value="1"/>
</dbReference>
<dbReference type="InterPro" id="IPR012134">
    <property type="entry name" value="Glu-5-SA_DH"/>
</dbReference>
<evidence type="ECO:0000256" key="7">
    <source>
        <dbReference type="HAMAP-Rule" id="MF_00412"/>
    </source>
</evidence>
<feature type="domain" description="Aldehyde dehydrogenase" evidence="8">
    <location>
        <begin position="310"/>
        <end position="374"/>
    </location>
</feature>
<name>A0ABQ2PEK0_9NEIS</name>
<evidence type="ECO:0000313" key="10">
    <source>
        <dbReference type="Proteomes" id="UP000637267"/>
    </source>
</evidence>
<evidence type="ECO:0000256" key="1">
    <source>
        <dbReference type="ARBA" id="ARBA00004985"/>
    </source>
</evidence>
<keyword evidence="5 7" id="KW-0560">Oxidoreductase</keyword>
<keyword evidence="7" id="KW-0963">Cytoplasm</keyword>
<dbReference type="PANTHER" id="PTHR11063:SF8">
    <property type="entry name" value="DELTA-1-PYRROLINE-5-CARBOXYLATE SYNTHASE"/>
    <property type="match status" value="1"/>
</dbReference>
<dbReference type="RefSeq" id="WP_188706505.1">
    <property type="nucleotide sequence ID" value="NZ_BMLX01000007.1"/>
</dbReference>
<dbReference type="Pfam" id="PF00171">
    <property type="entry name" value="Aldedh"/>
    <property type="match status" value="2"/>
</dbReference>
<dbReference type="NCBIfam" id="TIGR00407">
    <property type="entry name" value="proA"/>
    <property type="match status" value="1"/>
</dbReference>
<gene>
    <name evidence="7 9" type="primary">proA</name>
    <name evidence="9" type="ORF">GCM10010970_37680</name>
</gene>
<dbReference type="PIRSF" id="PIRSF000151">
    <property type="entry name" value="GPR"/>
    <property type="match status" value="1"/>
</dbReference>
<dbReference type="InterPro" id="IPR016161">
    <property type="entry name" value="Ald_DH/histidinol_DH"/>
</dbReference>
<dbReference type="InterPro" id="IPR016163">
    <property type="entry name" value="Ald_DH_C"/>
</dbReference>
<dbReference type="Gene3D" id="3.40.605.10">
    <property type="entry name" value="Aldehyde Dehydrogenase, Chain A, domain 1"/>
    <property type="match status" value="1"/>
</dbReference>
<evidence type="ECO:0000313" key="9">
    <source>
        <dbReference type="EMBL" id="GGP23768.1"/>
    </source>
</evidence>
<dbReference type="CDD" id="cd07079">
    <property type="entry name" value="ALDH_F18-19_ProA-GPR"/>
    <property type="match status" value="1"/>
</dbReference>
<protein>
    <recommendedName>
        <fullName evidence="7">Gamma-glutamyl phosphate reductase</fullName>
        <shortName evidence="7">GPR</shortName>
        <ecNumber evidence="7">1.2.1.41</ecNumber>
    </recommendedName>
    <alternativeName>
        <fullName evidence="7">Glutamate-5-semialdehyde dehydrogenase</fullName>
    </alternativeName>
    <alternativeName>
        <fullName evidence="7">Glutamyl-gamma-semialdehyde dehydrogenase</fullName>
        <shortName evidence="7">GSA dehydrogenase</shortName>
    </alternativeName>
</protein>
<dbReference type="PROSITE" id="PS01223">
    <property type="entry name" value="PROA"/>
    <property type="match status" value="1"/>
</dbReference>
<dbReference type="EMBL" id="BMLX01000007">
    <property type="protein sequence ID" value="GGP23768.1"/>
    <property type="molecule type" value="Genomic_DNA"/>
</dbReference>
<evidence type="ECO:0000256" key="4">
    <source>
        <dbReference type="ARBA" id="ARBA00022857"/>
    </source>
</evidence>
<dbReference type="SUPFAM" id="SSF53720">
    <property type="entry name" value="ALDH-like"/>
    <property type="match status" value="1"/>
</dbReference>
<feature type="domain" description="Aldehyde dehydrogenase" evidence="8">
    <location>
        <begin position="9"/>
        <end position="280"/>
    </location>
</feature>
<dbReference type="Proteomes" id="UP000637267">
    <property type="component" value="Unassembled WGS sequence"/>
</dbReference>
<evidence type="ECO:0000256" key="3">
    <source>
        <dbReference type="ARBA" id="ARBA00022650"/>
    </source>
</evidence>
<dbReference type="EC" id="1.2.1.41" evidence="7"/>
<comment type="caution">
    <text evidence="9">The sequence shown here is derived from an EMBL/GenBank/DDBJ whole genome shotgun (WGS) entry which is preliminary data.</text>
</comment>
<evidence type="ECO:0000259" key="8">
    <source>
        <dbReference type="Pfam" id="PF00171"/>
    </source>
</evidence>
<accession>A0ABQ2PEK0</accession>
<comment type="similarity">
    <text evidence="7">Belongs to the gamma-glutamyl phosphate reductase family.</text>
</comment>
<keyword evidence="4 7" id="KW-0521">NADP</keyword>
<sequence>MDIQAYMQEVGRKARLASRAMAKAETRAKDAALLAIAAGIETNANALLAANARDMEQARADGLEPALLDRLQLTEKTIATMAEGLRQIASLRDPIGEMGDFKFRPTGIQVGKMRVPLGVVGIIYEARPNVTADAAGLCIKSGNATILRGGREAFHCNQAIAQLVKAGLSEAGLPEAAVQIIETPDRAAVGELITMTEFVDVIVPRGGKGLIERIAKDARVPVIKHLDGICHVYVDDEADTDKAIRIADNAKTHRYAPCNTMETLLVHASAAQRVLLPLAEIYRSKGVELRGCAATRDLLPDAIAATEEDWRTEYLAPILSIRIVPDLDTAMDHINTYGSHHTDAIVTENYTKARRFLREVDSASVMVNASTRFADGFEYGLGAEIGISTDKIHARGPVGLEGLTSEKWIVLGNGEVRV</sequence>
<evidence type="ECO:0000256" key="2">
    <source>
        <dbReference type="ARBA" id="ARBA00022605"/>
    </source>
</evidence>
<dbReference type="PANTHER" id="PTHR11063">
    <property type="entry name" value="GLUTAMATE SEMIALDEHYDE DEHYDROGENASE"/>
    <property type="match status" value="1"/>
</dbReference>
<dbReference type="InterPro" id="IPR020593">
    <property type="entry name" value="G-glutamylP_reductase_CS"/>
</dbReference>
<comment type="pathway">
    <text evidence="1 7">Amino-acid biosynthesis; L-proline biosynthesis; L-glutamate 5-semialdehyde from L-glutamate: step 2/2.</text>
</comment>
<evidence type="ECO:0000256" key="6">
    <source>
        <dbReference type="ARBA" id="ARBA00049024"/>
    </source>
</evidence>